<evidence type="ECO:0000256" key="2">
    <source>
        <dbReference type="ARBA" id="ARBA00022692"/>
    </source>
</evidence>
<evidence type="ECO:0000256" key="4">
    <source>
        <dbReference type="ARBA" id="ARBA00023136"/>
    </source>
</evidence>
<feature type="transmembrane region" description="Helical" evidence="5">
    <location>
        <begin position="124"/>
        <end position="143"/>
    </location>
</feature>
<dbReference type="Pfam" id="PF00361">
    <property type="entry name" value="Proton_antipo_M"/>
    <property type="match status" value="1"/>
</dbReference>
<feature type="transmembrane region" description="Helical" evidence="5">
    <location>
        <begin position="289"/>
        <end position="307"/>
    </location>
</feature>
<comment type="caution">
    <text evidence="8">The sequence shown here is derived from an EMBL/GenBank/DDBJ whole genome shotgun (WGS) entry which is preliminary data.</text>
</comment>
<dbReference type="InterPro" id="IPR010096">
    <property type="entry name" value="NADH-Q_OxRdtase_suN/2"/>
</dbReference>
<reference evidence="8 9" key="1">
    <citation type="submission" date="2019-03" db="EMBL/GenBank/DDBJ databases">
        <title>Genomics of glacier-inhabiting Cryobacterium strains.</title>
        <authorList>
            <person name="Liu Q."/>
            <person name="Xin Y.-H."/>
        </authorList>
    </citation>
    <scope>NUCLEOTIDE SEQUENCE [LARGE SCALE GENOMIC DNA]</scope>
    <source>
        <strain evidence="8 9">TMT1-1</strain>
    </source>
</reference>
<dbReference type="PANTHER" id="PTHR22773">
    <property type="entry name" value="NADH DEHYDROGENASE"/>
    <property type="match status" value="1"/>
</dbReference>
<evidence type="ECO:0000313" key="9">
    <source>
        <dbReference type="Proteomes" id="UP000298424"/>
    </source>
</evidence>
<comment type="catalytic activity">
    <reaction evidence="5">
        <text>a quinone + NADH + 5 H(+)(in) = a quinol + NAD(+) + 4 H(+)(out)</text>
        <dbReference type="Rhea" id="RHEA:57888"/>
        <dbReference type="ChEBI" id="CHEBI:15378"/>
        <dbReference type="ChEBI" id="CHEBI:24646"/>
        <dbReference type="ChEBI" id="CHEBI:57540"/>
        <dbReference type="ChEBI" id="CHEBI:57945"/>
        <dbReference type="ChEBI" id="CHEBI:132124"/>
    </reaction>
</comment>
<keyword evidence="5" id="KW-0874">Quinone</keyword>
<feature type="transmembrane region" description="Helical" evidence="5">
    <location>
        <begin position="261"/>
        <end position="282"/>
    </location>
</feature>
<evidence type="ECO:0000256" key="6">
    <source>
        <dbReference type="RuleBase" id="RU000320"/>
    </source>
</evidence>
<comment type="subcellular location">
    <subcellularLocation>
        <location evidence="5">Cell membrane</location>
        <topology evidence="5">Multi-pass membrane protein</topology>
    </subcellularLocation>
    <subcellularLocation>
        <location evidence="1">Endomembrane system</location>
        <topology evidence="1">Multi-pass membrane protein</topology>
    </subcellularLocation>
    <subcellularLocation>
        <location evidence="6">Membrane</location>
        <topology evidence="6">Multi-pass membrane protein</topology>
    </subcellularLocation>
</comment>
<feature type="transmembrane region" description="Helical" evidence="5">
    <location>
        <begin position="155"/>
        <end position="176"/>
    </location>
</feature>
<protein>
    <recommendedName>
        <fullName evidence="5">NADH-quinone oxidoreductase subunit N</fullName>
        <ecNumber evidence="5">7.1.1.-</ecNumber>
    </recommendedName>
    <alternativeName>
        <fullName evidence="5">NADH dehydrogenase I subunit N</fullName>
    </alternativeName>
    <alternativeName>
        <fullName evidence="5">NDH-1 subunit N</fullName>
    </alternativeName>
</protein>
<keyword evidence="9" id="KW-1185">Reference proteome</keyword>
<dbReference type="GO" id="GO:0042773">
    <property type="term" value="P:ATP synthesis coupled electron transport"/>
    <property type="evidence" value="ECO:0007669"/>
    <property type="project" value="InterPro"/>
</dbReference>
<dbReference type="GO" id="GO:0050136">
    <property type="term" value="F:NADH dehydrogenase (quinone) (non-electrogenic) activity"/>
    <property type="evidence" value="ECO:0007669"/>
    <property type="project" value="UniProtKB-UniRule"/>
</dbReference>
<sequence length="477" mass="49236">MDTLSLLPEVFVLGGAIVALLAGSFLPRNRQVATRWIAIWALMASVVAAAAGMMQPSTTIFEASFAVDIGSGFGRIIIALATIFVIVLGIEELSGTRRESETYALLLLAALGAMLLSGANDLLILVTGYLLTSIPLYALIGMSRSPHAAEAAMKTYLLGALLGIMMMLGVTVLFGVGGGTSYRQLGPALLGAPAAAVAVGVVAVLGGLMFKAGGVPGHFWIPDATQAAGTAVAAFLTTIPKVGALIAAYRLLDIIPASIDWPLLVGLLAAASMTLGNLAAFWQDDVRRLLGWSTVSQVGYLLLPVAVAGRSDLALPSLLLYLAGYAATNLTAFAVVAALPTRRAITDYRGAASSHPWLAGALVVSLLGLVGTPPTIVFVGKLTTLAAAWDGGLVWLVVIAVINSVASLFYYLRWLAPMFFHTPALSYPTATLSPVAAAARARRRWAAHSAITGAVFVLVLGVVAGGILSIAGSPLVH</sequence>
<comment type="subunit">
    <text evidence="5">NDH-1 is composed of 14 different subunits. Subunits NuoA, H, J, K, L, M, N constitute the membrane sector of the complex.</text>
</comment>
<dbReference type="GO" id="GO:0012505">
    <property type="term" value="C:endomembrane system"/>
    <property type="evidence" value="ECO:0007669"/>
    <property type="project" value="UniProtKB-SubCell"/>
</dbReference>
<dbReference type="EMBL" id="SOGT01000005">
    <property type="protein sequence ID" value="TFD27824.1"/>
    <property type="molecule type" value="Genomic_DNA"/>
</dbReference>
<gene>
    <name evidence="5" type="primary">nuoN</name>
    <name evidence="8" type="ORF">E3T27_04450</name>
</gene>
<dbReference type="Proteomes" id="UP000298424">
    <property type="component" value="Unassembled WGS sequence"/>
</dbReference>
<evidence type="ECO:0000256" key="5">
    <source>
        <dbReference type="HAMAP-Rule" id="MF_00445"/>
    </source>
</evidence>
<feature type="transmembrane region" description="Helical" evidence="5">
    <location>
        <begin position="6"/>
        <end position="26"/>
    </location>
</feature>
<dbReference type="GO" id="GO:0048038">
    <property type="term" value="F:quinone binding"/>
    <property type="evidence" value="ECO:0007669"/>
    <property type="project" value="UniProtKB-KW"/>
</dbReference>
<keyword evidence="3 5" id="KW-1133">Transmembrane helix</keyword>
<keyword evidence="5" id="KW-0520">NAD</keyword>
<comment type="function">
    <text evidence="5">NDH-1 shuttles electrons from NADH, via FMN and iron-sulfur (Fe-S) centers, to quinones in the respiratory chain. The immediate electron acceptor for the enzyme in this species is believed to be a menaquinone. Couples the redox reaction to proton translocation (for every two electrons transferred, four hydrogen ions are translocated across the cytoplasmic membrane), and thus conserves the redox energy in a proton gradient.</text>
</comment>
<accession>A0A4R8ZJA9</accession>
<dbReference type="EC" id="7.1.1.-" evidence="5"/>
<feature type="domain" description="NADH:quinone oxidoreductase/Mrp antiporter transmembrane" evidence="7">
    <location>
        <begin position="119"/>
        <end position="405"/>
    </location>
</feature>
<dbReference type="GO" id="GO:0005886">
    <property type="term" value="C:plasma membrane"/>
    <property type="evidence" value="ECO:0007669"/>
    <property type="project" value="UniProtKB-SubCell"/>
</dbReference>
<name>A0A4R8ZJA9_9MICO</name>
<feature type="transmembrane region" description="Helical" evidence="5">
    <location>
        <begin position="188"/>
        <end position="210"/>
    </location>
</feature>
<keyword evidence="5" id="KW-0813">Transport</keyword>
<keyword evidence="4 5" id="KW-0472">Membrane</keyword>
<dbReference type="GO" id="GO:0008137">
    <property type="term" value="F:NADH dehydrogenase (ubiquinone) activity"/>
    <property type="evidence" value="ECO:0007669"/>
    <property type="project" value="InterPro"/>
</dbReference>
<feature type="transmembrane region" description="Helical" evidence="5">
    <location>
        <begin position="392"/>
        <end position="412"/>
    </location>
</feature>
<organism evidence="8 9">
    <name type="scientific">Cryobacterium lyxosi</name>
    <dbReference type="NCBI Taxonomy" id="1259228"/>
    <lineage>
        <taxon>Bacteria</taxon>
        <taxon>Bacillati</taxon>
        <taxon>Actinomycetota</taxon>
        <taxon>Actinomycetes</taxon>
        <taxon>Micrococcales</taxon>
        <taxon>Microbacteriaceae</taxon>
        <taxon>Cryobacterium</taxon>
    </lineage>
</organism>
<evidence type="ECO:0000313" key="8">
    <source>
        <dbReference type="EMBL" id="TFD27824.1"/>
    </source>
</evidence>
<dbReference type="HAMAP" id="MF_00445">
    <property type="entry name" value="NDH1_NuoN_1"/>
    <property type="match status" value="1"/>
</dbReference>
<feature type="transmembrane region" description="Helical" evidence="5">
    <location>
        <begin position="33"/>
        <end position="53"/>
    </location>
</feature>
<evidence type="ECO:0000259" key="7">
    <source>
        <dbReference type="Pfam" id="PF00361"/>
    </source>
</evidence>
<dbReference type="AlphaFoldDB" id="A0A4R8ZJA9"/>
<feature type="transmembrane region" description="Helical" evidence="5">
    <location>
        <begin position="319"/>
        <end position="339"/>
    </location>
</feature>
<feature type="transmembrane region" description="Helical" evidence="5">
    <location>
        <begin position="450"/>
        <end position="471"/>
    </location>
</feature>
<feature type="transmembrane region" description="Helical" evidence="5">
    <location>
        <begin position="102"/>
        <end position="118"/>
    </location>
</feature>
<proteinExistence type="inferred from homology"/>
<comment type="similarity">
    <text evidence="5">Belongs to the complex I subunit 2 family.</text>
</comment>
<dbReference type="InterPro" id="IPR001750">
    <property type="entry name" value="ND/Mrp_TM"/>
</dbReference>
<evidence type="ECO:0000256" key="3">
    <source>
        <dbReference type="ARBA" id="ARBA00022989"/>
    </source>
</evidence>
<evidence type="ECO:0000256" key="1">
    <source>
        <dbReference type="ARBA" id="ARBA00004127"/>
    </source>
</evidence>
<keyword evidence="2 5" id="KW-0812">Transmembrane</keyword>
<feature type="transmembrane region" description="Helical" evidence="5">
    <location>
        <begin position="231"/>
        <end position="249"/>
    </location>
</feature>
<feature type="transmembrane region" description="Helical" evidence="5">
    <location>
        <begin position="359"/>
        <end position="380"/>
    </location>
</feature>
<keyword evidence="5" id="KW-1003">Cell membrane</keyword>
<feature type="transmembrane region" description="Helical" evidence="5">
    <location>
        <begin position="73"/>
        <end position="90"/>
    </location>
</feature>
<dbReference type="OrthoDB" id="9811718at2"/>
<keyword evidence="5" id="KW-1278">Translocase</keyword>